<dbReference type="EMBL" id="LJSK01000233">
    <property type="protein sequence ID" value="KPI84758.1"/>
    <property type="molecule type" value="Genomic_DNA"/>
</dbReference>
<evidence type="ECO:0000256" key="3">
    <source>
        <dbReference type="ARBA" id="ARBA00022723"/>
    </source>
</evidence>
<feature type="binding site" evidence="5">
    <location>
        <position position="126"/>
    </location>
    <ligand>
        <name>a divalent metal cation</name>
        <dbReference type="ChEBI" id="CHEBI:60240"/>
        <label>1</label>
    </ligand>
</feature>
<dbReference type="PANTHER" id="PTHR10060:SF15">
    <property type="entry name" value="DEOXYRIBONUCLEASE TATDN1"/>
    <property type="match status" value="1"/>
</dbReference>
<keyword evidence="4" id="KW-0378">Hydrolase</keyword>
<protein>
    <submittedName>
        <fullName evidence="6">Putative tatD related deoxyribonuclease</fullName>
    </submittedName>
</protein>
<keyword evidence="2" id="KW-0540">Nuclease</keyword>
<evidence type="ECO:0000256" key="2">
    <source>
        <dbReference type="ARBA" id="ARBA00022722"/>
    </source>
</evidence>
<dbReference type="FunFam" id="3.20.20.140:FF:000040">
    <property type="entry name" value="Putative tatD related deoxyribonuclease"/>
    <property type="match status" value="1"/>
</dbReference>
<dbReference type="InterPro" id="IPR018228">
    <property type="entry name" value="DNase_TatD-rel_CS"/>
</dbReference>
<keyword evidence="3 5" id="KW-0479">Metal-binding</keyword>
<dbReference type="CDD" id="cd01310">
    <property type="entry name" value="TatD_DNAse"/>
    <property type="match status" value="1"/>
</dbReference>
<reference evidence="6 7" key="1">
    <citation type="journal article" date="2015" name="PLoS Pathog.">
        <title>Leptomonas seymouri: Adaptations to the Dixenous Life Cycle Analyzed by Genome Sequencing, Transcriptome Profiling and Co-infection with Leishmania donovani.</title>
        <authorList>
            <person name="Kraeva N."/>
            <person name="Butenko A."/>
            <person name="Hlavacova J."/>
            <person name="Kostygov A."/>
            <person name="Myskova J."/>
            <person name="Grybchuk D."/>
            <person name="Lestinova T."/>
            <person name="Votypka J."/>
            <person name="Volf P."/>
            <person name="Opperdoes F."/>
            <person name="Flegontov P."/>
            <person name="Lukes J."/>
            <person name="Yurchenko V."/>
        </authorList>
    </citation>
    <scope>NUCLEOTIDE SEQUENCE [LARGE SCALE GENOMIC DNA]</scope>
    <source>
        <strain evidence="6 7">ATCC 30220</strain>
    </source>
</reference>
<evidence type="ECO:0000256" key="5">
    <source>
        <dbReference type="PIRSR" id="PIRSR005902-1"/>
    </source>
</evidence>
<dbReference type="PROSITE" id="PS01091">
    <property type="entry name" value="TATD_3"/>
    <property type="match status" value="1"/>
</dbReference>
<comment type="similarity">
    <text evidence="1">Belongs to the metallo-dependent hydrolases superfamily. TatD-type hydrolase family.</text>
</comment>
<evidence type="ECO:0000256" key="1">
    <source>
        <dbReference type="ARBA" id="ARBA00009275"/>
    </source>
</evidence>
<dbReference type="PIRSF" id="PIRSF005902">
    <property type="entry name" value="DNase_TatD"/>
    <property type="match status" value="1"/>
</dbReference>
<evidence type="ECO:0000313" key="7">
    <source>
        <dbReference type="Proteomes" id="UP000038009"/>
    </source>
</evidence>
<feature type="binding site" evidence="5">
    <location>
        <position position="236"/>
    </location>
    <ligand>
        <name>a divalent metal cation</name>
        <dbReference type="ChEBI" id="CHEBI:60240"/>
        <label>1</label>
    </ligand>
</feature>
<dbReference type="GO" id="GO:0008296">
    <property type="term" value="F:3'-5'-DNA exonuclease activity"/>
    <property type="evidence" value="ECO:0007669"/>
    <property type="project" value="TreeGrafter"/>
</dbReference>
<dbReference type="Pfam" id="PF01026">
    <property type="entry name" value="TatD_DNase"/>
    <property type="match status" value="1"/>
</dbReference>
<feature type="binding site" evidence="5">
    <location>
        <position position="163"/>
    </location>
    <ligand>
        <name>a divalent metal cation</name>
        <dbReference type="ChEBI" id="CHEBI:60240"/>
        <label>2</label>
    </ligand>
</feature>
<comment type="caution">
    <text evidence="6">The sequence shown here is derived from an EMBL/GenBank/DDBJ whole genome shotgun (WGS) entry which is preliminary data.</text>
</comment>
<dbReference type="InterPro" id="IPR050891">
    <property type="entry name" value="TatD-type_Hydrolase"/>
</dbReference>
<dbReference type="GO" id="GO:0046872">
    <property type="term" value="F:metal ion binding"/>
    <property type="evidence" value="ECO:0007669"/>
    <property type="project" value="UniProtKB-KW"/>
</dbReference>
<organism evidence="6 7">
    <name type="scientific">Leptomonas seymouri</name>
    <dbReference type="NCBI Taxonomy" id="5684"/>
    <lineage>
        <taxon>Eukaryota</taxon>
        <taxon>Discoba</taxon>
        <taxon>Euglenozoa</taxon>
        <taxon>Kinetoplastea</taxon>
        <taxon>Metakinetoplastina</taxon>
        <taxon>Trypanosomatida</taxon>
        <taxon>Trypanosomatidae</taxon>
        <taxon>Leishmaniinae</taxon>
        <taxon>Leptomonas</taxon>
    </lineage>
</organism>
<dbReference type="InterPro" id="IPR001130">
    <property type="entry name" value="TatD-like"/>
</dbReference>
<dbReference type="PANTHER" id="PTHR10060">
    <property type="entry name" value="TATD FAMILY DEOXYRIBONUCLEASE"/>
    <property type="match status" value="1"/>
</dbReference>
<evidence type="ECO:0000313" key="6">
    <source>
        <dbReference type="EMBL" id="KPI84758.1"/>
    </source>
</evidence>
<dbReference type="OrthoDB" id="6079689at2759"/>
<dbReference type="Gene3D" id="3.20.20.140">
    <property type="entry name" value="Metal-dependent hydrolases"/>
    <property type="match status" value="1"/>
</dbReference>
<keyword evidence="7" id="KW-1185">Reference proteome</keyword>
<gene>
    <name evidence="6" type="ORF">ABL78_6176</name>
</gene>
<dbReference type="GO" id="GO:0005829">
    <property type="term" value="C:cytosol"/>
    <property type="evidence" value="ECO:0007669"/>
    <property type="project" value="TreeGrafter"/>
</dbReference>
<proteinExistence type="inferred from homology"/>
<accession>A0A0N1I3Q2</accession>
<dbReference type="AlphaFoldDB" id="A0A0N1I3Q2"/>
<dbReference type="Proteomes" id="UP000038009">
    <property type="component" value="Unassembled WGS sequence"/>
</dbReference>
<dbReference type="InterPro" id="IPR032466">
    <property type="entry name" value="Metal_Hydrolase"/>
</dbReference>
<dbReference type="SUPFAM" id="SSF51556">
    <property type="entry name" value="Metallo-dependent hydrolases"/>
    <property type="match status" value="1"/>
</dbReference>
<evidence type="ECO:0000256" key="4">
    <source>
        <dbReference type="ARBA" id="ARBA00022801"/>
    </source>
</evidence>
<dbReference type="VEuPathDB" id="TriTrypDB:Lsey_0233_0020"/>
<name>A0A0N1I3Q2_LEPSE</name>
<feature type="binding site" evidence="5">
    <location>
        <position position="188"/>
    </location>
    <ligand>
        <name>a divalent metal cation</name>
        <dbReference type="ChEBI" id="CHEBI:60240"/>
        <label>2</label>
    </ligand>
</feature>
<dbReference type="OMA" id="YGGSQKH"/>
<sequence length="331" mass="36816">MSKLPQCCAQWHLVDIGLNLTDKMYQGQYNGHIRHKPDIEAVLQRAADVGVRGVVLTGGSLMESRAVIEMCKRYTHEKLTCYCTVGCHPTRCAEFTKDPEGYLASLDELIRQYSVHAGGCVAALGEIGLDYDRLFFCEKSTQRKYFTAQLDIAKRHRLPLFLHDRNTGGDFFELLSPHLADLAGGVVHSFTGAAEELQRYVDAGLYIGVNGCSLKTDENLAAIKALPLSRLLLETDAPWCEIKNTHASKKVLNSAAAQSASTQCLSDAILSTFPSCRKDKYNHGCIVKSRNEPCMLVQVLEVVYELRKDEVKSIEELAGIVLRNTQQLFPF</sequence>